<feature type="domain" description="DUF11" evidence="2">
    <location>
        <begin position="351"/>
        <end position="453"/>
    </location>
</feature>
<keyword evidence="1" id="KW-0732">Signal</keyword>
<accession>A0A6H2H1Q7</accession>
<dbReference type="NCBIfam" id="TIGR01451">
    <property type="entry name" value="B_ant_repeat"/>
    <property type="match status" value="15"/>
</dbReference>
<feature type="domain" description="DUF11" evidence="2">
    <location>
        <begin position="739"/>
        <end position="840"/>
    </location>
</feature>
<evidence type="ECO:0000256" key="1">
    <source>
        <dbReference type="SAM" id="SignalP"/>
    </source>
</evidence>
<dbReference type="InterPro" id="IPR001434">
    <property type="entry name" value="OmcB-like_DUF11"/>
</dbReference>
<dbReference type="Gene3D" id="2.60.40.740">
    <property type="match status" value="13"/>
</dbReference>
<feature type="domain" description="DUF11" evidence="2">
    <location>
        <begin position="1250"/>
        <end position="1354"/>
    </location>
</feature>
<dbReference type="EMBL" id="CP051428">
    <property type="protein sequence ID" value="QJC53575.1"/>
    <property type="molecule type" value="Genomic_DNA"/>
</dbReference>
<dbReference type="InterPro" id="IPR051172">
    <property type="entry name" value="Chlamydia_OmcB"/>
</dbReference>
<feature type="domain" description="DUF11" evidence="2">
    <location>
        <begin position="869"/>
        <end position="970"/>
    </location>
</feature>
<feature type="domain" description="DUF11" evidence="2">
    <location>
        <begin position="1636"/>
        <end position="1738"/>
    </location>
</feature>
<feature type="domain" description="DUF11" evidence="2">
    <location>
        <begin position="2148"/>
        <end position="2237"/>
    </location>
</feature>
<feature type="domain" description="DUF11" evidence="2">
    <location>
        <begin position="1891"/>
        <end position="1992"/>
    </location>
</feature>
<reference evidence="3 4" key="1">
    <citation type="submission" date="2020-04" db="EMBL/GenBank/DDBJ databases">
        <title>Novel Paenibacillus strain UniB2 isolated from commercial digestive syrup.</title>
        <authorList>
            <person name="Thorat V."/>
            <person name="Kirdat K."/>
            <person name="Tiwarekar B."/>
            <person name="Yadav A."/>
        </authorList>
    </citation>
    <scope>NUCLEOTIDE SEQUENCE [LARGE SCALE GENOMIC DNA]</scope>
    <source>
        <strain evidence="3 4">UniB2</strain>
    </source>
</reference>
<sequence length="2240" mass="217563">MMTIPLLVRAIFNAAGAMTFTGNTLGLSRSDTVGVPGTQDSIGAFTTTNTALQFGSYPAGTTDNYTLNSSAAVLVLPAGSTVLYAELIWGGTYVNGSVNLTSAINNPVTFTTPVGASTVSPDSVTAQTGIALGTGVLAYVRTANVTPLVQAGGAGTYTTGGAVGTIVVNGDSTANHCGWTLAVLYSNASLPLRNMSLRVGSVLVTTTGSTTTTITGFATPVSGALGARALFSSQEGDANRTGDQALFGPTASSLVALSGPNNLAANFFASQINNDAGLLNTSGTFGTRNQTNGAPGTNIVGGRQGWDITNVDISARLVNSQTSAVLTLTTSGDAYILNASGIQININSPSVTVTKSASAAGAAIGDTLTYTVVMTNSGTANVTNVVLTDPLPAGLSFVAGSVTVGGTALPTADIRSGVAIGTLTFGTSVTATYRATVTALPSPPQLNNTASASFSFVSIAGGSTITAVIPSNTVSTPVYAPVLSLAKSASAAAATVGDTVTYTIVAANSGSIAAAVTLTDNIPSGSSFVTGSFRVNGTAIAGANPAAGVAIGSIAAGGSSTITFQVNVNSLPTPPQLVDQATAAYTYQPPDGRTLSGSAASNTVAIPVSLPSVSVAKTASTTDLAVGETMTYTSVITNSGGTALTNVVLTDPAPSGTAFVTGSVTVGGAARPTAIPGAGIAVGTIAAGASVAVAFQVTAQSVPAGGSLSNQAAASYSSGTATGQSLSNLAVTPVYQPVISLTKTASAAAVVVGDTVTYTVTAANSGNIAAAVTITDPIPAGSTFVPGSVTIGGVPAPGASPVTGINAGTIAAGSSRAVTFQLTLASLPSPPQLANQASATYSYTLPSGRSLSGSASSNTVTLPASSPNVTLTKGASATAAAVGDTIAYTIALFNSGGSPIQNVIVSDPLPAELGFVSGSVTVNGIAQPSANPNTGITLGTIASGGGATIVFQASVNAIPSSGSVANQAKAAFASGAFAGASVSNAVSVPVVQPVFSIVKSASSASLTVGDSFTYTLVIRNSGNAAAPFTVKDILPAGLVFVVNTVTLNGAPNPGLDPGAGIDLAAIAPGASVTVAFVANVVSLPSPQTASNSASGSYSFTLPGGRLVIGTAASNTVTLPVSSPSVTAVASFNQSVAVVGDTLVYTVIVTNNGASPVNGVVLADSLPAGTAFVPGSVIVSGTALPAASPSSGIPLGTLAPGASAAVQFEVNVTMAIPSQINNQSTVSFTSGSFSGTSASNVTTTPVTQPQLSLVKSASRAAVTLGDTVAYSIVVTNSGNLAGNVSLADTLPAGMSFVPNSLAADGVPLPGVDPTAAPFNIGNVLPGSSVTVTFSLAATTLPSPQVYVNQASATYSFTPPDGRTLGGTAVSNSVSVSVSPPNVSIVKSTTAADAAVGDTIPYSIAVTNAGIDPVNNVVLTDPLPAGTALVADSVTVNGIPVAAAPAAGIQLGTLAPGAGATVAFSVTVTSVPPGGTVGNQASVAFTSGALAASALSALVSTPVYQPSLAAVKTSSTTSATLGDTISYTVTLTNSGNYAALATVTDPVPPGTAFVPNSVIVGGVPQPGADPSAGIAAGVVAPGQSVAVSFSYNIVSLPVPQVITNQAQAAYSFTLPSGRTLTGSTSSNLLPIPVSAPNLTLTASAGLAAASVGDVIPYTIVLTNSGATTLSSIVLTDPLPPGTAFVAGSYAVNGIANPAANPAAGAPVPDLAPGASATVTFSLQVVSLPNPAQISNTASASFTTGTFSGAAFSNTVVTPVYQPIIAAVKSAGTANATVGDTVVYTVILSNTGNYGASVTVFDVIPTGTAFVPNSVIVGGSPVAGADPATGIPAGVVNGTPVSVMFSVVIESLPAGQQLANQATAAFAYTLPDSRTLTGSAVSNTVTIPVSSPNVQVVKSVSADDAVVGDTLVYTALVSNSGIENVANVVLSDTVPPGSSFVPGSVTVGGASLPTANPATGIAVGTIAPGGSVAVAFSVVVSGLPTPPSLTNSASAAFTSGAFAGSSISNPVITPVYQPILSLVKSADRTQATVGDTVTYFVTATNTGNYPASLTVFDSPPTGSDFVPNSVLVNGVPQPGADPTAGIAAGVLAPGASAVIVLSLQVNVTSLPNPQLLSNQATGSFTFSPPDGRTLTQSVLSNTLVIPVSSPDVTVVKSASAIDAVVGDTLTYTMTVTNSGISPVDNVVLVDPVPAGAAFVPGSVTVNGAAQPAASPASGIAVGTIAAGTTVTVTFQVTVTAVNT</sequence>
<keyword evidence="4" id="KW-1185">Reference proteome</keyword>
<feature type="domain" description="DUF11" evidence="2">
    <location>
        <begin position="1131"/>
        <end position="1233"/>
    </location>
</feature>
<evidence type="ECO:0000313" key="4">
    <source>
        <dbReference type="Proteomes" id="UP000502136"/>
    </source>
</evidence>
<name>A0A6H2H1Q7_9BACL</name>
<feature type="signal peptide" evidence="1">
    <location>
        <begin position="1"/>
        <end position="17"/>
    </location>
</feature>
<feature type="domain" description="DUF11" evidence="2">
    <location>
        <begin position="483"/>
        <end position="583"/>
    </location>
</feature>
<dbReference type="InterPro" id="IPR047589">
    <property type="entry name" value="DUF11_rpt"/>
</dbReference>
<protein>
    <submittedName>
        <fullName evidence="3">DUF11 domain-containing protein</fullName>
    </submittedName>
</protein>
<dbReference type="PANTHER" id="PTHR34819">
    <property type="entry name" value="LARGE CYSTEINE-RICH PERIPLASMIC PROTEIN OMCB"/>
    <property type="match status" value="1"/>
</dbReference>
<dbReference type="KEGG" id="palr:HGI30_19915"/>
<feature type="domain" description="DUF11" evidence="2">
    <location>
        <begin position="613"/>
        <end position="716"/>
    </location>
</feature>
<dbReference type="Proteomes" id="UP000502136">
    <property type="component" value="Chromosome"/>
</dbReference>
<gene>
    <name evidence="3" type="ORF">HGI30_19915</name>
</gene>
<dbReference type="Pfam" id="PF01345">
    <property type="entry name" value="DUF11"/>
    <property type="match status" value="14"/>
</dbReference>
<feature type="domain" description="DUF11" evidence="2">
    <location>
        <begin position="2017"/>
        <end position="2118"/>
    </location>
</feature>
<organism evidence="3 4">
    <name type="scientific">Paenibacillus albicereus</name>
    <dbReference type="NCBI Taxonomy" id="2726185"/>
    <lineage>
        <taxon>Bacteria</taxon>
        <taxon>Bacillati</taxon>
        <taxon>Bacillota</taxon>
        <taxon>Bacilli</taxon>
        <taxon>Bacillales</taxon>
        <taxon>Paenibacillaceae</taxon>
        <taxon>Paenibacillus</taxon>
    </lineage>
</organism>
<proteinExistence type="predicted"/>
<feature type="domain" description="DUF11" evidence="2">
    <location>
        <begin position="1381"/>
        <end position="1482"/>
    </location>
</feature>
<evidence type="ECO:0000313" key="3">
    <source>
        <dbReference type="EMBL" id="QJC53575.1"/>
    </source>
</evidence>
<feature type="domain" description="DUF11" evidence="2">
    <location>
        <begin position="996"/>
        <end position="1094"/>
    </location>
</feature>
<feature type="domain" description="DUF11" evidence="2">
    <location>
        <begin position="1506"/>
        <end position="1606"/>
    </location>
</feature>
<dbReference type="PANTHER" id="PTHR34819:SF3">
    <property type="entry name" value="CELL SURFACE PROTEIN"/>
    <property type="match status" value="1"/>
</dbReference>
<evidence type="ECO:0000259" key="2">
    <source>
        <dbReference type="Pfam" id="PF01345"/>
    </source>
</evidence>
<feature type="chain" id="PRO_5026158130" evidence="1">
    <location>
        <begin position="18"/>
        <end position="2240"/>
    </location>
</feature>